<comment type="caution">
    <text evidence="1">The sequence shown here is derived from an EMBL/GenBank/DDBJ whole genome shotgun (WGS) entry which is preliminary data.</text>
</comment>
<keyword evidence="2" id="KW-1185">Reference proteome</keyword>
<evidence type="ECO:0000313" key="2">
    <source>
        <dbReference type="Proteomes" id="UP001261666"/>
    </source>
</evidence>
<proteinExistence type="predicted"/>
<protein>
    <submittedName>
        <fullName evidence="1">Uncharacterized protein</fullName>
    </submittedName>
</protein>
<sequence>MLKFALVLAVIAIGVYLLVRALEKRRPGGGSPARPGPARPMGPDDDPDFLWDLNKKVRRPRGPAAEPEPTRDPSDPSEKAPDDLSGLDPDGADPLDPRPDRGDEPPEPIR</sequence>
<organism evidence="1 2">
    <name type="scientific">Nocardioides zeae</name>
    <dbReference type="NCBI Taxonomy" id="1457234"/>
    <lineage>
        <taxon>Bacteria</taxon>
        <taxon>Bacillati</taxon>
        <taxon>Actinomycetota</taxon>
        <taxon>Actinomycetes</taxon>
        <taxon>Propionibacteriales</taxon>
        <taxon>Nocardioidaceae</taxon>
        <taxon>Nocardioides</taxon>
    </lineage>
</organism>
<dbReference type="EMBL" id="JAVIZJ010000014">
    <property type="protein sequence ID" value="MDR6211906.1"/>
    <property type="molecule type" value="Genomic_DNA"/>
</dbReference>
<dbReference type="Proteomes" id="UP001261666">
    <property type="component" value="Unassembled WGS sequence"/>
</dbReference>
<name>A0ACC6IMC5_9ACTN</name>
<gene>
    <name evidence="1" type="ORF">QE364_003637</name>
</gene>
<evidence type="ECO:0000313" key="1">
    <source>
        <dbReference type="EMBL" id="MDR6211906.1"/>
    </source>
</evidence>
<accession>A0ACC6IMC5</accession>
<reference evidence="1" key="1">
    <citation type="submission" date="2023-08" db="EMBL/GenBank/DDBJ databases">
        <title>Functional and genomic diversity of the sorghum phyllosphere microbiome.</title>
        <authorList>
            <person name="Shade A."/>
        </authorList>
    </citation>
    <scope>NUCLEOTIDE SEQUENCE</scope>
    <source>
        <strain evidence="1">SORGH_AS_0885</strain>
    </source>
</reference>